<comment type="caution">
    <text evidence="4">The sequence shown here is derived from an EMBL/GenBank/DDBJ whole genome shotgun (WGS) entry which is preliminary data.</text>
</comment>
<feature type="domain" description="tRNA/rRNA methyltransferase SpoU type" evidence="3">
    <location>
        <begin position="33"/>
        <end position="174"/>
    </location>
</feature>
<dbReference type="Pfam" id="PF00588">
    <property type="entry name" value="SpoU_methylase"/>
    <property type="match status" value="1"/>
</dbReference>
<dbReference type="Gene3D" id="3.40.1280.10">
    <property type="match status" value="1"/>
</dbReference>
<evidence type="ECO:0000259" key="3">
    <source>
        <dbReference type="Pfam" id="PF00588"/>
    </source>
</evidence>
<dbReference type="InterPro" id="IPR004441">
    <property type="entry name" value="rRNA_MeTrfase_TrmH"/>
</dbReference>
<dbReference type="EMBL" id="PFWS01000013">
    <property type="protein sequence ID" value="PJA47529.1"/>
    <property type="molecule type" value="Genomic_DNA"/>
</dbReference>
<sequence length="183" mass="20976">MIDNSRNYFLRWHIINRKYFSNIITNIFYYKPVILIAHNIRSLHNVGSLFRSADVFGIEKIFLTGFTGCPPRKEIHKTALGSEFIIPWEFHGCVQEVIQSLKSKQYRVYGLETIAEATIIKPQEHSEKLALLIGNEVSGIEEDLFVLFDGCFVIPMIGRKKSLNVSIAASIAMYVFQSKNMLN</sequence>
<evidence type="ECO:0000256" key="2">
    <source>
        <dbReference type="ARBA" id="ARBA00022679"/>
    </source>
</evidence>
<evidence type="ECO:0000313" key="5">
    <source>
        <dbReference type="Proteomes" id="UP000229749"/>
    </source>
</evidence>
<dbReference type="InterPro" id="IPR001537">
    <property type="entry name" value="SpoU_MeTrfase"/>
</dbReference>
<dbReference type="GO" id="GO:0005829">
    <property type="term" value="C:cytosol"/>
    <property type="evidence" value="ECO:0007669"/>
    <property type="project" value="TreeGrafter"/>
</dbReference>
<evidence type="ECO:0000313" key="4">
    <source>
        <dbReference type="EMBL" id="PJA47529.1"/>
    </source>
</evidence>
<dbReference type="GO" id="GO:0003723">
    <property type="term" value="F:RNA binding"/>
    <property type="evidence" value="ECO:0007669"/>
    <property type="project" value="InterPro"/>
</dbReference>
<gene>
    <name evidence="4" type="ORF">CO172_00890</name>
</gene>
<accession>A0A2M7XI58</accession>
<organism evidence="4 5">
    <name type="scientific">Candidatus Uhrbacteria bacterium CG_4_9_14_3_um_filter_36_7</name>
    <dbReference type="NCBI Taxonomy" id="1975033"/>
    <lineage>
        <taxon>Bacteria</taxon>
        <taxon>Candidatus Uhriibacteriota</taxon>
    </lineage>
</organism>
<reference evidence="5" key="1">
    <citation type="submission" date="2017-09" db="EMBL/GenBank/DDBJ databases">
        <title>Depth-based differentiation of microbial function through sediment-hosted aquifers and enrichment of novel symbionts in the deep terrestrial subsurface.</title>
        <authorList>
            <person name="Probst A.J."/>
            <person name="Ladd B."/>
            <person name="Jarett J.K."/>
            <person name="Geller-Mcgrath D.E."/>
            <person name="Sieber C.M.K."/>
            <person name="Emerson J.B."/>
            <person name="Anantharaman K."/>
            <person name="Thomas B.C."/>
            <person name="Malmstrom R."/>
            <person name="Stieglmeier M."/>
            <person name="Klingl A."/>
            <person name="Woyke T."/>
            <person name="Ryan C.M."/>
            <person name="Banfield J.F."/>
        </authorList>
    </citation>
    <scope>NUCLEOTIDE SEQUENCE [LARGE SCALE GENOMIC DNA]</scope>
</reference>
<evidence type="ECO:0000256" key="1">
    <source>
        <dbReference type="ARBA" id="ARBA00022603"/>
    </source>
</evidence>
<dbReference type="AlphaFoldDB" id="A0A2M7XI58"/>
<dbReference type="InterPro" id="IPR029026">
    <property type="entry name" value="tRNA_m1G_MTases_N"/>
</dbReference>
<dbReference type="GO" id="GO:0006396">
    <property type="term" value="P:RNA processing"/>
    <property type="evidence" value="ECO:0007669"/>
    <property type="project" value="InterPro"/>
</dbReference>
<dbReference type="SUPFAM" id="SSF75217">
    <property type="entry name" value="alpha/beta knot"/>
    <property type="match status" value="1"/>
</dbReference>
<dbReference type="InterPro" id="IPR029028">
    <property type="entry name" value="Alpha/beta_knot_MTases"/>
</dbReference>
<proteinExistence type="predicted"/>
<dbReference type="Proteomes" id="UP000229749">
    <property type="component" value="Unassembled WGS sequence"/>
</dbReference>
<dbReference type="PANTHER" id="PTHR46429">
    <property type="entry name" value="23S RRNA (GUANOSINE-2'-O-)-METHYLTRANSFERASE RLMB"/>
    <property type="match status" value="1"/>
</dbReference>
<dbReference type="GO" id="GO:0032259">
    <property type="term" value="P:methylation"/>
    <property type="evidence" value="ECO:0007669"/>
    <property type="project" value="UniProtKB-KW"/>
</dbReference>
<name>A0A2M7XI58_9BACT</name>
<protein>
    <submittedName>
        <fullName evidence="4">RNA methyltransferase</fullName>
    </submittedName>
</protein>
<keyword evidence="2 4" id="KW-0808">Transferase</keyword>
<keyword evidence="1 4" id="KW-0489">Methyltransferase</keyword>
<dbReference type="PANTHER" id="PTHR46429:SF1">
    <property type="entry name" value="23S RRNA (GUANOSINE-2'-O-)-METHYLTRANSFERASE RLMB"/>
    <property type="match status" value="1"/>
</dbReference>
<dbReference type="GO" id="GO:0008173">
    <property type="term" value="F:RNA methyltransferase activity"/>
    <property type="evidence" value="ECO:0007669"/>
    <property type="project" value="InterPro"/>
</dbReference>